<sequence>MMSNSYDAQVAALERRLGSEEPRKRNCEKLLKKKRQPGERLGAVAADVLFVAKEGFPDFPAVTQEELALQSFLRALTLENLQQHVQLTAPVSLEQALAQAKRVEAVQSRPP</sequence>
<accession>A0A444TZ86</accession>
<comment type="caution">
    <text evidence="1">The sequence shown here is derived from an EMBL/GenBank/DDBJ whole genome shotgun (WGS) entry which is preliminary data.</text>
</comment>
<dbReference type="EMBL" id="SCEB01215692">
    <property type="protein sequence ID" value="RXM28199.1"/>
    <property type="molecule type" value="Genomic_DNA"/>
</dbReference>
<evidence type="ECO:0000313" key="2">
    <source>
        <dbReference type="Proteomes" id="UP000289886"/>
    </source>
</evidence>
<keyword evidence="2" id="KW-1185">Reference proteome</keyword>
<reference evidence="1 2" key="1">
    <citation type="submission" date="2019-01" db="EMBL/GenBank/DDBJ databases">
        <title>Draft Genome and Complete Hox-Cluster Characterization of the Sterlet Sturgeon (Acipenser ruthenus).</title>
        <authorList>
            <person name="Wei Q."/>
        </authorList>
    </citation>
    <scope>NUCLEOTIDE SEQUENCE [LARGE SCALE GENOMIC DNA]</scope>
    <source>
        <strain evidence="1">WHYD16114868_AA</strain>
        <tissue evidence="1">Blood</tissue>
    </source>
</reference>
<dbReference type="Proteomes" id="UP000289886">
    <property type="component" value="Unassembled WGS sequence"/>
</dbReference>
<evidence type="ECO:0000313" key="1">
    <source>
        <dbReference type="EMBL" id="RXM28199.1"/>
    </source>
</evidence>
<protein>
    <submittedName>
        <fullName evidence="1">Uncharacterized protein</fullName>
    </submittedName>
</protein>
<proteinExistence type="predicted"/>
<name>A0A444TZ86_ACIRT</name>
<organism evidence="1 2">
    <name type="scientific">Acipenser ruthenus</name>
    <name type="common">Sterlet sturgeon</name>
    <dbReference type="NCBI Taxonomy" id="7906"/>
    <lineage>
        <taxon>Eukaryota</taxon>
        <taxon>Metazoa</taxon>
        <taxon>Chordata</taxon>
        <taxon>Craniata</taxon>
        <taxon>Vertebrata</taxon>
        <taxon>Euteleostomi</taxon>
        <taxon>Actinopterygii</taxon>
        <taxon>Chondrostei</taxon>
        <taxon>Acipenseriformes</taxon>
        <taxon>Acipenseridae</taxon>
        <taxon>Acipenser</taxon>
    </lineage>
</organism>
<gene>
    <name evidence="1" type="ORF">EOD39_2682</name>
</gene>
<dbReference type="AlphaFoldDB" id="A0A444TZ86"/>